<organism evidence="5 6">
    <name type="scientific">Protopolystoma xenopodis</name>
    <dbReference type="NCBI Taxonomy" id="117903"/>
    <lineage>
        <taxon>Eukaryota</taxon>
        <taxon>Metazoa</taxon>
        <taxon>Spiralia</taxon>
        <taxon>Lophotrochozoa</taxon>
        <taxon>Platyhelminthes</taxon>
        <taxon>Monogenea</taxon>
        <taxon>Polyopisthocotylea</taxon>
        <taxon>Polystomatidea</taxon>
        <taxon>Polystomatidae</taxon>
        <taxon>Protopolystoma</taxon>
    </lineage>
</organism>
<evidence type="ECO:0000313" key="6">
    <source>
        <dbReference type="Proteomes" id="UP000784294"/>
    </source>
</evidence>
<keyword evidence="6" id="KW-1185">Reference proteome</keyword>
<evidence type="ECO:0000256" key="2">
    <source>
        <dbReference type="ARBA" id="ARBA00023163"/>
    </source>
</evidence>
<name>A0A448XC97_9PLAT</name>
<proteinExistence type="predicted"/>
<dbReference type="Proteomes" id="UP000784294">
    <property type="component" value="Unassembled WGS sequence"/>
</dbReference>
<evidence type="ECO:0000256" key="1">
    <source>
        <dbReference type="ARBA" id="ARBA00023015"/>
    </source>
</evidence>
<comment type="caution">
    <text evidence="5">The sequence shown here is derived from an EMBL/GenBank/DDBJ whole genome shotgun (WGS) entry which is preliminary data.</text>
</comment>
<accession>A0A448XC97</accession>
<keyword evidence="4" id="KW-0472">Membrane</keyword>
<dbReference type="AlphaFoldDB" id="A0A448XC97"/>
<keyword evidence="4" id="KW-0812">Transmembrane</keyword>
<dbReference type="EMBL" id="CAAALY010245631">
    <property type="protein sequence ID" value="VEL33346.1"/>
    <property type="molecule type" value="Genomic_DNA"/>
</dbReference>
<reference evidence="5" key="1">
    <citation type="submission" date="2018-11" db="EMBL/GenBank/DDBJ databases">
        <authorList>
            <consortium name="Pathogen Informatics"/>
        </authorList>
    </citation>
    <scope>NUCLEOTIDE SEQUENCE</scope>
</reference>
<keyword evidence="1" id="KW-0805">Transcription regulation</keyword>
<keyword evidence="3" id="KW-0675">Receptor</keyword>
<dbReference type="InterPro" id="IPR035500">
    <property type="entry name" value="NHR-like_dom_sf"/>
</dbReference>
<protein>
    <recommendedName>
        <fullName evidence="7">NR LBD domain-containing protein</fullName>
    </recommendedName>
</protein>
<evidence type="ECO:0008006" key="7">
    <source>
        <dbReference type="Google" id="ProtNLM"/>
    </source>
</evidence>
<evidence type="ECO:0000256" key="3">
    <source>
        <dbReference type="ARBA" id="ARBA00023170"/>
    </source>
</evidence>
<dbReference type="SUPFAM" id="SSF48508">
    <property type="entry name" value="Nuclear receptor ligand-binding domain"/>
    <property type="match status" value="1"/>
</dbReference>
<keyword evidence="2" id="KW-0804">Transcription</keyword>
<evidence type="ECO:0000256" key="4">
    <source>
        <dbReference type="SAM" id="Phobius"/>
    </source>
</evidence>
<sequence>MLKVACLVHSIYVGANDRLWSGPDGFVLSQDELVAWLPLGQSHVEALFSSARRVQQFRLTGAESGLLAAVILITPACLSSLPVHISEFDLYRGFL</sequence>
<evidence type="ECO:0000313" key="5">
    <source>
        <dbReference type="EMBL" id="VEL33346.1"/>
    </source>
</evidence>
<feature type="transmembrane region" description="Helical" evidence="4">
    <location>
        <begin position="65"/>
        <end position="85"/>
    </location>
</feature>
<keyword evidence="4" id="KW-1133">Transmembrane helix</keyword>
<gene>
    <name evidence="5" type="ORF">PXEA_LOCUS26786</name>
</gene>